<dbReference type="PANTHER" id="PTHR31468">
    <property type="entry name" value="1,3-BETA-GLUCANOSYLTRANSFERASE GAS1"/>
    <property type="match status" value="1"/>
</dbReference>
<comment type="similarity">
    <text evidence="2 6">Belongs to the glycosyl hydrolase 72 family.</text>
</comment>
<keyword evidence="6" id="KW-0472">Membrane</keyword>
<dbReference type="EC" id="2.4.1.-" evidence="6"/>
<feature type="signal peptide" evidence="6">
    <location>
        <begin position="1"/>
        <end position="17"/>
    </location>
</feature>
<evidence type="ECO:0000256" key="6">
    <source>
        <dbReference type="RuleBase" id="RU361209"/>
    </source>
</evidence>
<feature type="compositionally biased region" description="Low complexity" evidence="7">
    <location>
        <begin position="418"/>
        <end position="435"/>
    </location>
</feature>
<evidence type="ECO:0000256" key="7">
    <source>
        <dbReference type="SAM" id="MobiDB-lite"/>
    </source>
</evidence>
<evidence type="ECO:0000313" key="9">
    <source>
        <dbReference type="Proteomes" id="UP001369815"/>
    </source>
</evidence>
<feature type="chain" id="PRO_5043090495" description="1,3-beta-glucanosyltransferase" evidence="6">
    <location>
        <begin position="18"/>
        <end position="470"/>
    </location>
</feature>
<name>A0AAX6MR57_9PEZI</name>
<dbReference type="Gene3D" id="3.20.20.80">
    <property type="entry name" value="Glycosidases"/>
    <property type="match status" value="1"/>
</dbReference>
<dbReference type="InterPro" id="IPR004886">
    <property type="entry name" value="Glucanosyltransferase"/>
</dbReference>
<dbReference type="GO" id="GO:0042124">
    <property type="term" value="F:1,3-beta-glucanosyltransferase activity"/>
    <property type="evidence" value="ECO:0007669"/>
    <property type="project" value="TreeGrafter"/>
</dbReference>
<feature type="region of interest" description="Disordered" evidence="7">
    <location>
        <begin position="379"/>
        <end position="403"/>
    </location>
</feature>
<sequence length="470" mass="51238">MHSSLLLALCSATLSYAIPTIEAVGGKFFTSDGDQFFIKGVAYQLTEKDPLVDTEQCKRDASLMKKLGANTIRVYHVDPKADHDGCMSAFADAGIYAMVDMDTFDTYILPNDPWWNQTQFDAYSKVMDTFHDYDNLLGLFVGNEIIAINNQSLAAPFIKASARDLKAYRDSKGYRKIPVGYSATDIAELRPWLQDYLTCGGNASENIDFYGLNSYQWCDPTDYKTSGYINLQEQAKNFPVPIFFSETGCNKPGPRLFNDQDSIFGPEMVNDWSGAIVYEWIQEANEYGLISYGPKVDPTVTGKDIVGGFTRAGTPTPVKPDFDNLSKHWATITPTGVARSEYNTKSISTRACPTSTPSGWLVNGNVAVPTLGETLTASSYSSVPSATGTAASAEPSETQNAVSGSKEIAGMGAGLVEASQSQPQQPSSSSSAAAPVAGGEIVEQHCDDHKRRAWSIKNKNCLRAKLNWHR</sequence>
<dbReference type="GO" id="GO:0071970">
    <property type="term" value="P:fungal-type cell wall (1-&gt;3)-beta-D-glucan biosynthetic process"/>
    <property type="evidence" value="ECO:0007669"/>
    <property type="project" value="TreeGrafter"/>
</dbReference>
<dbReference type="Pfam" id="PF03198">
    <property type="entry name" value="Glyco_hydro_72"/>
    <property type="match status" value="1"/>
</dbReference>
<dbReference type="InterPro" id="IPR017853">
    <property type="entry name" value="GH"/>
</dbReference>
<keyword evidence="3 6" id="KW-0732">Signal</keyword>
<keyword evidence="4" id="KW-1015">Disulfide bond</keyword>
<evidence type="ECO:0000256" key="1">
    <source>
        <dbReference type="ARBA" id="ARBA00004609"/>
    </source>
</evidence>
<comment type="subcellular location">
    <subcellularLocation>
        <location evidence="1 6">Cell membrane</location>
        <topology evidence="1 6">Lipid-anchor</topology>
        <topology evidence="1 6">GPI-anchor</topology>
    </subcellularLocation>
</comment>
<keyword evidence="6" id="KW-0808">Transferase</keyword>
<keyword evidence="5" id="KW-0325">Glycoprotein</keyword>
<reference evidence="8 9" key="1">
    <citation type="journal article" date="2024" name="Front Chem Biol">
        <title>Unveiling the potential of Daldinia eschscholtzii MFLUCC 19-0629 through bioactivity and bioinformatics studies for enhanced sustainable agriculture production.</title>
        <authorList>
            <person name="Brooks S."/>
            <person name="Weaver J.A."/>
            <person name="Klomchit A."/>
            <person name="Alharthi S.A."/>
            <person name="Onlamun T."/>
            <person name="Nurani R."/>
            <person name="Vong T.K."/>
            <person name="Alberti F."/>
            <person name="Greco C."/>
        </authorList>
    </citation>
    <scope>NUCLEOTIDE SEQUENCE [LARGE SCALE GENOMIC DNA]</scope>
    <source>
        <strain evidence="8">MFLUCC 19-0629</strain>
    </source>
</reference>
<dbReference type="Proteomes" id="UP001369815">
    <property type="component" value="Unassembled WGS sequence"/>
</dbReference>
<keyword evidence="9" id="KW-1185">Reference proteome</keyword>
<evidence type="ECO:0000256" key="3">
    <source>
        <dbReference type="ARBA" id="ARBA00022729"/>
    </source>
</evidence>
<keyword evidence="6" id="KW-0449">Lipoprotein</keyword>
<dbReference type="SUPFAM" id="SSF51445">
    <property type="entry name" value="(Trans)glycosidases"/>
    <property type="match status" value="1"/>
</dbReference>
<dbReference type="FunFam" id="3.20.20.80:FF:000038">
    <property type="entry name" value="1,3-beta-glucanosyltransferase"/>
    <property type="match status" value="1"/>
</dbReference>
<comment type="caution">
    <text evidence="8">The sequence shown here is derived from an EMBL/GenBank/DDBJ whole genome shotgun (WGS) entry which is preliminary data.</text>
</comment>
<organism evidence="8 9">
    <name type="scientific">Daldinia eschscholtzii</name>
    <dbReference type="NCBI Taxonomy" id="292717"/>
    <lineage>
        <taxon>Eukaryota</taxon>
        <taxon>Fungi</taxon>
        <taxon>Dikarya</taxon>
        <taxon>Ascomycota</taxon>
        <taxon>Pezizomycotina</taxon>
        <taxon>Sordariomycetes</taxon>
        <taxon>Xylariomycetidae</taxon>
        <taxon>Xylariales</taxon>
        <taxon>Hypoxylaceae</taxon>
        <taxon>Daldinia</taxon>
    </lineage>
</organism>
<dbReference type="PANTHER" id="PTHR31468:SF8">
    <property type="entry name" value="1,3-BETA-GLUCANOSYLTRANSFERASE GAS2"/>
    <property type="match status" value="1"/>
</dbReference>
<dbReference type="EMBL" id="JBANMG010000003">
    <property type="protein sequence ID" value="KAK6955105.1"/>
    <property type="molecule type" value="Genomic_DNA"/>
</dbReference>
<proteinExistence type="inferred from homology"/>
<gene>
    <name evidence="8" type="ORF">Daesc_002735</name>
</gene>
<evidence type="ECO:0000256" key="2">
    <source>
        <dbReference type="ARBA" id="ARBA00007528"/>
    </source>
</evidence>
<evidence type="ECO:0000256" key="5">
    <source>
        <dbReference type="ARBA" id="ARBA00023180"/>
    </source>
</evidence>
<evidence type="ECO:0000256" key="4">
    <source>
        <dbReference type="ARBA" id="ARBA00023157"/>
    </source>
</evidence>
<feature type="region of interest" description="Disordered" evidence="7">
    <location>
        <begin position="416"/>
        <end position="436"/>
    </location>
</feature>
<keyword evidence="6" id="KW-0336">GPI-anchor</keyword>
<accession>A0AAX6MR57</accession>
<evidence type="ECO:0000313" key="8">
    <source>
        <dbReference type="EMBL" id="KAK6955105.1"/>
    </source>
</evidence>
<protein>
    <recommendedName>
        <fullName evidence="6">1,3-beta-glucanosyltransferase</fullName>
        <ecNumber evidence="6">2.4.1.-</ecNumber>
    </recommendedName>
</protein>
<dbReference type="GO" id="GO:0098552">
    <property type="term" value="C:side of membrane"/>
    <property type="evidence" value="ECO:0007669"/>
    <property type="project" value="UniProtKB-KW"/>
</dbReference>
<comment type="function">
    <text evidence="6">Splits internally a 1,3-beta-glucan molecule and transfers the newly generated reducing end (the donor) to the non-reducing end of another 1,3-beta-glucan molecule (the acceptor) forming a 1,3-beta linkage, resulting in the elongation of 1,3-beta-glucan chains in the cell wall.</text>
</comment>
<dbReference type="GO" id="GO:0005886">
    <property type="term" value="C:plasma membrane"/>
    <property type="evidence" value="ECO:0007669"/>
    <property type="project" value="UniProtKB-SubCell"/>
</dbReference>
<dbReference type="GO" id="GO:0031505">
    <property type="term" value="P:fungal-type cell wall organization"/>
    <property type="evidence" value="ECO:0007669"/>
    <property type="project" value="TreeGrafter"/>
</dbReference>
<dbReference type="AlphaFoldDB" id="A0AAX6MR57"/>